<feature type="chain" id="PRO_5002797531" evidence="2">
    <location>
        <begin position="40"/>
        <end position="100"/>
    </location>
</feature>
<name>B3QLY1_CHLP8</name>
<evidence type="ECO:0000313" key="4">
    <source>
        <dbReference type="Proteomes" id="UP000008811"/>
    </source>
</evidence>
<protein>
    <submittedName>
        <fullName evidence="3">Uncharacterized protein</fullName>
    </submittedName>
</protein>
<keyword evidence="4" id="KW-1185">Reference proteome</keyword>
<feature type="signal peptide" evidence="2">
    <location>
        <begin position="1"/>
        <end position="39"/>
    </location>
</feature>
<reference evidence="3" key="1">
    <citation type="submission" date="2008-06" db="EMBL/GenBank/DDBJ databases">
        <title>Complete sequence of Chlorobaculum parvum NCIB 8327.</title>
        <authorList>
            <consortium name="US DOE Joint Genome Institute"/>
            <person name="Lucas S."/>
            <person name="Copeland A."/>
            <person name="Lapidus A."/>
            <person name="Glavina del Rio T."/>
            <person name="Dalin E."/>
            <person name="Tice H."/>
            <person name="Bruce D."/>
            <person name="Goodwin L."/>
            <person name="Pitluck S."/>
            <person name="Schmutz J."/>
            <person name="Larimer F."/>
            <person name="Land M."/>
            <person name="Hauser L."/>
            <person name="Kyrpides N."/>
            <person name="Mikhailova N."/>
            <person name="Zhao F."/>
            <person name="Li T."/>
            <person name="Liu Z."/>
            <person name="Overmann J."/>
            <person name="Bryant D.A."/>
            <person name="Richardson P."/>
        </authorList>
    </citation>
    <scope>NUCLEOTIDE SEQUENCE [LARGE SCALE GENOMIC DNA]</scope>
    <source>
        <strain evidence="3">NCIB 8327</strain>
    </source>
</reference>
<sequence length="100" mass="9928">MLEKHSVSVTPKKEKVMKRFIVVGIVALFSLAGVSSAMAGGGIAIPNPNTGEVLTIGDQNDDPPGDPASDPSGPFGSAPQSGDGISDGSGLDSPNGPNTP</sequence>
<organism evidence="3 4">
    <name type="scientific">Chlorobaculum parvum (strain DSM 263 / NCIMB 8327)</name>
    <name type="common">Chlorobium vibrioforme subsp. thiosulfatophilum</name>
    <dbReference type="NCBI Taxonomy" id="517417"/>
    <lineage>
        <taxon>Bacteria</taxon>
        <taxon>Pseudomonadati</taxon>
        <taxon>Chlorobiota</taxon>
        <taxon>Chlorobiia</taxon>
        <taxon>Chlorobiales</taxon>
        <taxon>Chlorobiaceae</taxon>
        <taxon>Chlorobaculum</taxon>
    </lineage>
</organism>
<gene>
    <name evidence="3" type="ordered locus">Cpar_2081</name>
</gene>
<feature type="compositionally biased region" description="Low complexity" evidence="1">
    <location>
        <begin position="67"/>
        <end position="93"/>
    </location>
</feature>
<evidence type="ECO:0000256" key="2">
    <source>
        <dbReference type="SAM" id="SignalP"/>
    </source>
</evidence>
<accession>B3QLY1</accession>
<keyword evidence="2" id="KW-0732">Signal</keyword>
<evidence type="ECO:0000313" key="3">
    <source>
        <dbReference type="EMBL" id="ACF12467.1"/>
    </source>
</evidence>
<dbReference type="KEGG" id="cpc:Cpar_2081"/>
<dbReference type="AlphaFoldDB" id="B3QLY1"/>
<dbReference type="Proteomes" id="UP000008811">
    <property type="component" value="Chromosome"/>
</dbReference>
<proteinExistence type="predicted"/>
<evidence type="ECO:0000256" key="1">
    <source>
        <dbReference type="SAM" id="MobiDB-lite"/>
    </source>
</evidence>
<dbReference type="EMBL" id="CP001099">
    <property type="protein sequence ID" value="ACF12467.1"/>
    <property type="molecule type" value="Genomic_DNA"/>
</dbReference>
<dbReference type="HOGENOM" id="CLU_2300773_0_0_10"/>
<feature type="region of interest" description="Disordered" evidence="1">
    <location>
        <begin position="40"/>
        <end position="100"/>
    </location>
</feature>